<dbReference type="RefSeq" id="WP_019233408.1">
    <property type="nucleotide sequence ID" value="NZ_CAAAHR010000001.1"/>
</dbReference>
<reference evidence="1" key="1">
    <citation type="submission" date="2017-12" db="EMBL/GenBank/DDBJ databases">
        <title>FDA dAtabase for Regulatory Grade micrObial Sequences (FDA-ARGOS): Supporting development and validation of Infectious Disease Dx tests.</title>
        <authorList>
            <person name="Kerrigan L."/>
            <person name="Tallon L.J."/>
            <person name="Sadzewicz L."/>
            <person name="Sengamalay N."/>
            <person name="Ott S."/>
            <person name="Godinez A."/>
            <person name="Nagaraj S."/>
            <person name="Vavikolanu K."/>
            <person name="Vyas G."/>
            <person name="Nadendla S."/>
            <person name="Aluvathingal J."/>
            <person name="Sichtig H."/>
        </authorList>
    </citation>
    <scope>NUCLEOTIDE SEQUENCE [LARGE SCALE GENOMIC DNA]</scope>
    <source>
        <strain evidence="1">FDAARGOS_200</strain>
    </source>
</reference>
<accession>A0AAX0WQK4</accession>
<comment type="caution">
    <text evidence="1">The sequence shown here is derived from an EMBL/GenBank/DDBJ whole genome shotgun (WGS) entry which is preliminary data.</text>
</comment>
<evidence type="ECO:0000313" key="2">
    <source>
        <dbReference type="Proteomes" id="UP000192511"/>
    </source>
</evidence>
<dbReference type="AlphaFoldDB" id="A0AAX0WQK4"/>
<evidence type="ECO:0000313" key="1">
    <source>
        <dbReference type="EMBL" id="PNL60642.1"/>
    </source>
</evidence>
<organism evidence="1 2">
    <name type="scientific">Legionella anisa</name>
    <dbReference type="NCBI Taxonomy" id="28082"/>
    <lineage>
        <taxon>Bacteria</taxon>
        <taxon>Pseudomonadati</taxon>
        <taxon>Pseudomonadota</taxon>
        <taxon>Gammaproteobacteria</taxon>
        <taxon>Legionellales</taxon>
        <taxon>Legionellaceae</taxon>
        <taxon>Legionella</taxon>
    </lineage>
</organism>
<keyword evidence="2" id="KW-1185">Reference proteome</keyword>
<gene>
    <name evidence="1" type="ORF">A6J39_005140</name>
</gene>
<protein>
    <submittedName>
        <fullName evidence="1">Uncharacterized protein</fullName>
    </submittedName>
</protein>
<proteinExistence type="predicted"/>
<dbReference type="GeneID" id="98067104"/>
<name>A0AAX0WQK4_9GAMM</name>
<dbReference type="EMBL" id="NBTX02000004">
    <property type="protein sequence ID" value="PNL60642.1"/>
    <property type="molecule type" value="Genomic_DNA"/>
</dbReference>
<dbReference type="Proteomes" id="UP000192511">
    <property type="component" value="Unassembled WGS sequence"/>
</dbReference>
<sequence>MPIKYRSFDILPKNEQLDRGNKYRETHIDFDNASIVNGAAQVLRDMGIDDFIELMVGPDKVGKHFDLSEQLAKKILILL</sequence>